<proteinExistence type="predicted"/>
<gene>
    <name evidence="1" type="ORF">F5147DRAFT_701769</name>
</gene>
<evidence type="ECO:0000313" key="1">
    <source>
        <dbReference type="EMBL" id="KAG2105761.1"/>
    </source>
</evidence>
<organism evidence="1 2">
    <name type="scientific">Suillus discolor</name>
    <dbReference type="NCBI Taxonomy" id="1912936"/>
    <lineage>
        <taxon>Eukaryota</taxon>
        <taxon>Fungi</taxon>
        <taxon>Dikarya</taxon>
        <taxon>Basidiomycota</taxon>
        <taxon>Agaricomycotina</taxon>
        <taxon>Agaricomycetes</taxon>
        <taxon>Agaricomycetidae</taxon>
        <taxon>Boletales</taxon>
        <taxon>Suillineae</taxon>
        <taxon>Suillaceae</taxon>
        <taxon>Suillus</taxon>
    </lineage>
</organism>
<protein>
    <submittedName>
        <fullName evidence="1">Uncharacterized protein</fullName>
    </submittedName>
</protein>
<dbReference type="Proteomes" id="UP000823399">
    <property type="component" value="Unassembled WGS sequence"/>
</dbReference>
<dbReference type="RefSeq" id="XP_041291317.1">
    <property type="nucleotide sequence ID" value="XM_041437751.1"/>
</dbReference>
<name>A0A9P7F3W7_9AGAM</name>
<evidence type="ECO:0000313" key="2">
    <source>
        <dbReference type="Proteomes" id="UP000823399"/>
    </source>
</evidence>
<comment type="caution">
    <text evidence="1">The sequence shown here is derived from an EMBL/GenBank/DDBJ whole genome shotgun (WGS) entry which is preliminary data.</text>
</comment>
<sequence length="83" mass="8988">MLIRWPAVFPGMTAATCAHTNEWRMTVTCMRVLSTILSPSVVSSCMMLAGRDEIKLRLRSNVSVPDLIVRILPDAAADATAGV</sequence>
<keyword evidence="2" id="KW-1185">Reference proteome</keyword>
<dbReference type="AlphaFoldDB" id="A0A9P7F3W7"/>
<dbReference type="GeneID" id="64700010"/>
<dbReference type="EMBL" id="JABBWM010000037">
    <property type="protein sequence ID" value="KAG2105761.1"/>
    <property type="molecule type" value="Genomic_DNA"/>
</dbReference>
<reference evidence="1" key="1">
    <citation type="journal article" date="2020" name="New Phytol.">
        <title>Comparative genomics reveals dynamic genome evolution in host specialist ectomycorrhizal fungi.</title>
        <authorList>
            <person name="Lofgren L.A."/>
            <person name="Nguyen N.H."/>
            <person name="Vilgalys R."/>
            <person name="Ruytinx J."/>
            <person name="Liao H.L."/>
            <person name="Branco S."/>
            <person name="Kuo A."/>
            <person name="LaButti K."/>
            <person name="Lipzen A."/>
            <person name="Andreopoulos W."/>
            <person name="Pangilinan J."/>
            <person name="Riley R."/>
            <person name="Hundley H."/>
            <person name="Na H."/>
            <person name="Barry K."/>
            <person name="Grigoriev I.V."/>
            <person name="Stajich J.E."/>
            <person name="Kennedy P.G."/>
        </authorList>
    </citation>
    <scope>NUCLEOTIDE SEQUENCE</scope>
    <source>
        <strain evidence="1">FC423</strain>
    </source>
</reference>
<accession>A0A9P7F3W7</accession>